<sequence length="179" mass="20605">MRRHLHIVYVPKGLTSIAQPADISFNGPLKNYLRKIHHEYVKAYYKAVEDGNVRLNAKTGNPEKLKVPTRQICQQHIMMAYQRISAETIIHGYQKAGIVALTTDININYDEIVVRTDEMELMGFPETEVQEQIWDKLPATPLIHGVDMTLFPRISNKEVDLAIELEKLQLQLQVTQNKQ</sequence>
<keyword evidence="2" id="KW-1185">Reference proteome</keyword>
<dbReference type="Proteomes" id="UP001642409">
    <property type="component" value="Unassembled WGS sequence"/>
</dbReference>
<protein>
    <submittedName>
        <fullName evidence="1">Uncharacterized protein</fullName>
    </submittedName>
</protein>
<evidence type="ECO:0000313" key="1">
    <source>
        <dbReference type="EMBL" id="CAL6004018.1"/>
    </source>
</evidence>
<reference evidence="1 2" key="1">
    <citation type="submission" date="2024-07" db="EMBL/GenBank/DDBJ databases">
        <authorList>
            <person name="Akdeniz Z."/>
        </authorList>
    </citation>
    <scope>NUCLEOTIDE SEQUENCE [LARGE SCALE GENOMIC DNA]</scope>
</reference>
<evidence type="ECO:0000313" key="2">
    <source>
        <dbReference type="Proteomes" id="UP001642409"/>
    </source>
</evidence>
<organism evidence="1 2">
    <name type="scientific">Hexamita inflata</name>
    <dbReference type="NCBI Taxonomy" id="28002"/>
    <lineage>
        <taxon>Eukaryota</taxon>
        <taxon>Metamonada</taxon>
        <taxon>Diplomonadida</taxon>
        <taxon>Hexamitidae</taxon>
        <taxon>Hexamitinae</taxon>
        <taxon>Hexamita</taxon>
    </lineage>
</organism>
<comment type="caution">
    <text evidence="1">The sequence shown here is derived from an EMBL/GenBank/DDBJ whole genome shotgun (WGS) entry which is preliminary data.</text>
</comment>
<gene>
    <name evidence="1" type="ORF">HINF_LOCUS18682</name>
</gene>
<dbReference type="EMBL" id="CAXDID020000048">
    <property type="protein sequence ID" value="CAL6004018.1"/>
    <property type="molecule type" value="Genomic_DNA"/>
</dbReference>
<accession>A0ABP1HWU4</accession>
<name>A0ABP1HWU4_9EUKA</name>
<proteinExistence type="predicted"/>